<evidence type="ECO:0000256" key="9">
    <source>
        <dbReference type="SAM" id="MobiDB-lite"/>
    </source>
</evidence>
<dbReference type="InterPro" id="IPR017452">
    <property type="entry name" value="GPCR_Rhodpsn_7TM"/>
</dbReference>
<keyword evidence="8" id="KW-0807">Transducer</keyword>
<feature type="domain" description="G-protein coupled receptors family 1 profile" evidence="11">
    <location>
        <begin position="36"/>
        <end position="282"/>
    </location>
</feature>
<evidence type="ECO:0000256" key="10">
    <source>
        <dbReference type="SAM" id="Phobius"/>
    </source>
</evidence>
<keyword evidence="3 10" id="KW-0812">Transmembrane</keyword>
<feature type="transmembrane region" description="Helical" evidence="10">
    <location>
        <begin position="266"/>
        <end position="285"/>
    </location>
</feature>
<protein>
    <recommendedName>
        <fullName evidence="11">G-protein coupled receptors family 1 profile domain-containing protein</fullName>
    </recommendedName>
</protein>
<feature type="transmembrane region" description="Helical" evidence="10">
    <location>
        <begin position="96"/>
        <end position="119"/>
    </location>
</feature>
<evidence type="ECO:0000313" key="12">
    <source>
        <dbReference type="EMBL" id="GAV00038.1"/>
    </source>
</evidence>
<evidence type="ECO:0000256" key="7">
    <source>
        <dbReference type="ARBA" id="ARBA00023170"/>
    </source>
</evidence>
<feature type="transmembrane region" description="Helical" evidence="10">
    <location>
        <begin position="27"/>
        <end position="45"/>
    </location>
</feature>
<comment type="caution">
    <text evidence="12">The sequence shown here is derived from an EMBL/GenBank/DDBJ whole genome shotgun (WGS) entry which is preliminary data.</text>
</comment>
<dbReference type="PANTHER" id="PTHR24249">
    <property type="entry name" value="HISTAMINE RECEPTOR-RELATED G-PROTEIN COUPLED RECEPTOR"/>
    <property type="match status" value="1"/>
</dbReference>
<keyword evidence="13" id="KW-1185">Reference proteome</keyword>
<evidence type="ECO:0000313" key="13">
    <source>
        <dbReference type="Proteomes" id="UP000186922"/>
    </source>
</evidence>
<keyword evidence="2" id="KW-1003">Cell membrane</keyword>
<sequence length="334" mass="36850">MGNLSELFLNHTASSHLDFHVWSSTTFGLHVVAAVFNLSLLIAVLNDRTSHPGPRLLIANLAFSSFLLSTIFLLPIDVGVHTGYRIPCAPYYVGFHLTMVVCSWADVALSVNRVIAICFPHHYDRCKTVKVSLILAIAPWLLAAVFVILAELKIGSVFVLAAGRGCSKRLLNRLGTFLNFMEVIGPCVIVVLASLVVFYSTQLRKRKDSSGDMVSVRLTRLIRRRLIIAKAMGLSALWCILCVAPPTVIVNLYPQVLSIHPTMGKWLRTTTVAEYAVNPVIYFVIRKAYLASLKRAILGCDVYRRHEVSRSLSPTNPVSKRLASAQSPPPANTQ</sequence>
<dbReference type="InterPro" id="IPR050569">
    <property type="entry name" value="TAAR"/>
</dbReference>
<dbReference type="GO" id="GO:0005886">
    <property type="term" value="C:plasma membrane"/>
    <property type="evidence" value="ECO:0007669"/>
    <property type="project" value="UniProtKB-SubCell"/>
</dbReference>
<dbReference type="EMBL" id="BDGG01000005">
    <property type="protein sequence ID" value="GAV00038.1"/>
    <property type="molecule type" value="Genomic_DNA"/>
</dbReference>
<evidence type="ECO:0000256" key="4">
    <source>
        <dbReference type="ARBA" id="ARBA00022989"/>
    </source>
</evidence>
<dbReference type="AlphaFoldDB" id="A0A1D1VJX0"/>
<feature type="transmembrane region" description="Helical" evidence="10">
    <location>
        <begin position="177"/>
        <end position="199"/>
    </location>
</feature>
<dbReference type="InterPro" id="IPR000276">
    <property type="entry name" value="GPCR_Rhodpsn"/>
</dbReference>
<dbReference type="PANTHER" id="PTHR24249:SF372">
    <property type="entry name" value="G-PROTEIN COUPLED RECEPTORS FAMILY 1 PROFILE DOMAIN-CONTAINING PROTEIN"/>
    <property type="match status" value="1"/>
</dbReference>
<feature type="transmembrane region" description="Helical" evidence="10">
    <location>
        <begin position="227"/>
        <end position="254"/>
    </location>
</feature>
<dbReference type="Pfam" id="PF00001">
    <property type="entry name" value="7tm_1"/>
    <property type="match status" value="1"/>
</dbReference>
<reference evidence="12 13" key="1">
    <citation type="journal article" date="2016" name="Nat. Commun.">
        <title>Extremotolerant tardigrade genome and improved radiotolerance of human cultured cells by tardigrade-unique protein.</title>
        <authorList>
            <person name="Hashimoto T."/>
            <person name="Horikawa D.D."/>
            <person name="Saito Y."/>
            <person name="Kuwahara H."/>
            <person name="Kozuka-Hata H."/>
            <person name="Shin-I T."/>
            <person name="Minakuchi Y."/>
            <person name="Ohishi K."/>
            <person name="Motoyama A."/>
            <person name="Aizu T."/>
            <person name="Enomoto A."/>
            <person name="Kondo K."/>
            <person name="Tanaka S."/>
            <person name="Hara Y."/>
            <person name="Koshikawa S."/>
            <person name="Sagara H."/>
            <person name="Miura T."/>
            <person name="Yokobori S."/>
            <person name="Miyagawa K."/>
            <person name="Suzuki Y."/>
            <person name="Kubo T."/>
            <person name="Oyama M."/>
            <person name="Kohara Y."/>
            <person name="Fujiyama A."/>
            <person name="Arakawa K."/>
            <person name="Katayama T."/>
            <person name="Toyoda A."/>
            <person name="Kunieda T."/>
        </authorList>
    </citation>
    <scope>NUCLEOTIDE SEQUENCE [LARGE SCALE GENOMIC DNA]</scope>
    <source>
        <strain evidence="12 13">YOKOZUNA-1</strain>
    </source>
</reference>
<name>A0A1D1VJX0_RAMVA</name>
<evidence type="ECO:0000256" key="2">
    <source>
        <dbReference type="ARBA" id="ARBA00022475"/>
    </source>
</evidence>
<evidence type="ECO:0000256" key="5">
    <source>
        <dbReference type="ARBA" id="ARBA00023040"/>
    </source>
</evidence>
<feature type="transmembrane region" description="Helical" evidence="10">
    <location>
        <begin position="131"/>
        <end position="150"/>
    </location>
</feature>
<dbReference type="OrthoDB" id="6147321at2759"/>
<keyword evidence="6 10" id="KW-0472">Membrane</keyword>
<dbReference type="GO" id="GO:0004930">
    <property type="term" value="F:G protein-coupled receptor activity"/>
    <property type="evidence" value="ECO:0007669"/>
    <property type="project" value="UniProtKB-KW"/>
</dbReference>
<evidence type="ECO:0000256" key="8">
    <source>
        <dbReference type="ARBA" id="ARBA00023224"/>
    </source>
</evidence>
<dbReference type="Gene3D" id="1.20.1070.10">
    <property type="entry name" value="Rhodopsin 7-helix transmembrane proteins"/>
    <property type="match status" value="1"/>
</dbReference>
<dbReference type="PROSITE" id="PS50262">
    <property type="entry name" value="G_PROTEIN_RECEP_F1_2"/>
    <property type="match status" value="1"/>
</dbReference>
<keyword evidence="5" id="KW-0297">G-protein coupled receptor</keyword>
<evidence type="ECO:0000256" key="1">
    <source>
        <dbReference type="ARBA" id="ARBA00004651"/>
    </source>
</evidence>
<evidence type="ECO:0000259" key="11">
    <source>
        <dbReference type="PROSITE" id="PS50262"/>
    </source>
</evidence>
<dbReference type="CDD" id="cd00637">
    <property type="entry name" value="7tm_classA_rhodopsin-like"/>
    <property type="match status" value="1"/>
</dbReference>
<keyword evidence="7" id="KW-0675">Receptor</keyword>
<comment type="subcellular location">
    <subcellularLocation>
        <location evidence="1">Cell membrane</location>
        <topology evidence="1">Multi-pass membrane protein</topology>
    </subcellularLocation>
</comment>
<feature type="transmembrane region" description="Helical" evidence="10">
    <location>
        <begin position="57"/>
        <end position="76"/>
    </location>
</feature>
<accession>A0A1D1VJX0</accession>
<feature type="region of interest" description="Disordered" evidence="9">
    <location>
        <begin position="312"/>
        <end position="334"/>
    </location>
</feature>
<gene>
    <name evidence="12" type="primary">RvY_10950</name>
    <name evidence="12" type="synonym">RvY_10950.1</name>
    <name evidence="12" type="ORF">RvY_10950-1</name>
</gene>
<keyword evidence="4 10" id="KW-1133">Transmembrane helix</keyword>
<dbReference type="Proteomes" id="UP000186922">
    <property type="component" value="Unassembled WGS sequence"/>
</dbReference>
<evidence type="ECO:0000256" key="6">
    <source>
        <dbReference type="ARBA" id="ARBA00023136"/>
    </source>
</evidence>
<evidence type="ECO:0000256" key="3">
    <source>
        <dbReference type="ARBA" id="ARBA00022692"/>
    </source>
</evidence>
<dbReference type="SUPFAM" id="SSF81321">
    <property type="entry name" value="Family A G protein-coupled receptor-like"/>
    <property type="match status" value="1"/>
</dbReference>
<organism evidence="12 13">
    <name type="scientific">Ramazzottius varieornatus</name>
    <name type="common">Water bear</name>
    <name type="synonym">Tardigrade</name>
    <dbReference type="NCBI Taxonomy" id="947166"/>
    <lineage>
        <taxon>Eukaryota</taxon>
        <taxon>Metazoa</taxon>
        <taxon>Ecdysozoa</taxon>
        <taxon>Tardigrada</taxon>
        <taxon>Eutardigrada</taxon>
        <taxon>Parachela</taxon>
        <taxon>Hypsibioidea</taxon>
        <taxon>Ramazzottiidae</taxon>
        <taxon>Ramazzottius</taxon>
    </lineage>
</organism>
<proteinExistence type="predicted"/>